<keyword evidence="12" id="KW-1185">Reference proteome</keyword>
<feature type="compositionally biased region" description="Low complexity" evidence="9">
    <location>
        <begin position="1"/>
        <end position="21"/>
    </location>
</feature>
<dbReference type="EMBL" id="KN824311">
    <property type="protein sequence ID" value="KIM25781.1"/>
    <property type="molecule type" value="Genomic_DNA"/>
</dbReference>
<dbReference type="InterPro" id="IPR040343">
    <property type="entry name" value="Cet1/Ctl1"/>
</dbReference>
<sequence>MAATNGGQTHQSQTSQGSQTSPYLTPLEPSFVNTEPQDEFVREIADWIAFISGGRPDIEIEAKFGAVLDKNSGTRTAQRLGILVETILDPRDASGIRFESALSPKQHEHLNRMLNDRVAATASTSYAFAPLAARHLVTTDEFFPAPSSHSHNDGGDGKLRVTRDDKTGQLVDCIIKRRLGDLHVLSPKREVDWRISVNVEEKVDVGVVGGSARALYSRRKDRMEYTHQHFHIDLTQVSDNAGVKTHELELEFAFPHEVRRVLELRGRDGPEMWGYDQLMAVFVNNCRILSRNIIRK</sequence>
<evidence type="ECO:0000259" key="10">
    <source>
        <dbReference type="Pfam" id="PF02940"/>
    </source>
</evidence>
<dbReference type="InterPro" id="IPR033469">
    <property type="entry name" value="CYTH-like_dom_sf"/>
</dbReference>
<keyword evidence="8" id="KW-0506">mRNA capping</keyword>
<evidence type="ECO:0000256" key="2">
    <source>
        <dbReference type="ARBA" id="ARBA00004123"/>
    </source>
</evidence>
<dbReference type="Proteomes" id="UP000054097">
    <property type="component" value="Unassembled WGS sequence"/>
</dbReference>
<evidence type="ECO:0000256" key="8">
    <source>
        <dbReference type="RuleBase" id="RU367053"/>
    </source>
</evidence>
<keyword evidence="5 8" id="KW-0378">Hydrolase</keyword>
<evidence type="ECO:0000256" key="3">
    <source>
        <dbReference type="ARBA" id="ARBA00006345"/>
    </source>
</evidence>
<dbReference type="AlphaFoldDB" id="A0A0C3B2N7"/>
<dbReference type="Pfam" id="PF02940">
    <property type="entry name" value="mRNA_triPase"/>
    <property type="match status" value="1"/>
</dbReference>
<comment type="catalytic activity">
    <reaction evidence="7">
        <text>a 5'-end triphospho-ribonucleoside in mRNA + H2O = a 5'-end diphospho-ribonucleoside in mRNA + phosphate + H(+)</text>
        <dbReference type="Rhea" id="RHEA:67004"/>
        <dbReference type="Rhea" id="RHEA-COMP:17164"/>
        <dbReference type="Rhea" id="RHEA-COMP:17165"/>
        <dbReference type="ChEBI" id="CHEBI:15377"/>
        <dbReference type="ChEBI" id="CHEBI:15378"/>
        <dbReference type="ChEBI" id="CHEBI:43474"/>
        <dbReference type="ChEBI" id="CHEBI:167616"/>
        <dbReference type="ChEBI" id="CHEBI:167618"/>
        <dbReference type="EC" id="3.6.1.74"/>
    </reaction>
    <physiologicalReaction direction="left-to-right" evidence="7">
        <dbReference type="Rhea" id="RHEA:67005"/>
    </physiologicalReaction>
</comment>
<dbReference type="OrthoDB" id="272147at2759"/>
<dbReference type="SUPFAM" id="SSF55154">
    <property type="entry name" value="CYTH-like phosphatases"/>
    <property type="match status" value="1"/>
</dbReference>
<dbReference type="InterPro" id="IPR037009">
    <property type="entry name" value="mRNA_triPase_Cet1_sf"/>
</dbReference>
<dbReference type="HOGENOM" id="CLU_018004_1_0_1"/>
<name>A0A0C3B2N7_SERVB</name>
<dbReference type="STRING" id="933852.A0A0C3B2N7"/>
<dbReference type="GO" id="GO:0140818">
    <property type="term" value="F:mRNA 5'-triphosphate monophosphatase activity"/>
    <property type="evidence" value="ECO:0007669"/>
    <property type="project" value="UniProtKB-EC"/>
</dbReference>
<evidence type="ECO:0000313" key="11">
    <source>
        <dbReference type="EMBL" id="KIM25781.1"/>
    </source>
</evidence>
<dbReference type="PANTHER" id="PTHR28118">
    <property type="entry name" value="POLYNUCLEOTIDE 5'-TRIPHOSPHATASE-RELATED"/>
    <property type="match status" value="1"/>
</dbReference>
<evidence type="ECO:0000256" key="9">
    <source>
        <dbReference type="SAM" id="MobiDB-lite"/>
    </source>
</evidence>
<dbReference type="Gene3D" id="3.20.100.10">
    <property type="entry name" value="mRNA triphosphatase Cet1-like"/>
    <property type="match status" value="1"/>
</dbReference>
<dbReference type="GO" id="GO:0031533">
    <property type="term" value="C:mRNA capping enzyme complex"/>
    <property type="evidence" value="ECO:0007669"/>
    <property type="project" value="UniProtKB-UniRule"/>
</dbReference>
<comment type="subcellular location">
    <subcellularLocation>
        <location evidence="2 8">Nucleus</location>
    </subcellularLocation>
</comment>
<evidence type="ECO:0000256" key="5">
    <source>
        <dbReference type="ARBA" id="ARBA00022801"/>
    </source>
</evidence>
<dbReference type="PANTHER" id="PTHR28118:SF1">
    <property type="entry name" value="POLYNUCLEOTIDE 5'-TRIPHOSPHATASE CTL1-RELATED"/>
    <property type="match status" value="1"/>
</dbReference>
<evidence type="ECO:0000256" key="7">
    <source>
        <dbReference type="ARBA" id="ARBA00047740"/>
    </source>
</evidence>
<reference evidence="11 12" key="1">
    <citation type="submission" date="2014-04" db="EMBL/GenBank/DDBJ databases">
        <authorList>
            <consortium name="DOE Joint Genome Institute"/>
            <person name="Kuo A."/>
            <person name="Zuccaro A."/>
            <person name="Kohler A."/>
            <person name="Nagy L.G."/>
            <person name="Floudas D."/>
            <person name="Copeland A."/>
            <person name="Barry K.W."/>
            <person name="Cichocki N."/>
            <person name="Veneault-Fourrey C."/>
            <person name="LaButti K."/>
            <person name="Lindquist E.A."/>
            <person name="Lipzen A."/>
            <person name="Lundell T."/>
            <person name="Morin E."/>
            <person name="Murat C."/>
            <person name="Sun H."/>
            <person name="Tunlid A."/>
            <person name="Henrissat B."/>
            <person name="Grigoriev I.V."/>
            <person name="Hibbett D.S."/>
            <person name="Martin F."/>
            <person name="Nordberg H.P."/>
            <person name="Cantor M.N."/>
            <person name="Hua S.X."/>
        </authorList>
    </citation>
    <scope>NUCLEOTIDE SEQUENCE [LARGE SCALE GENOMIC DNA]</scope>
    <source>
        <strain evidence="11 12">MAFF 305830</strain>
    </source>
</reference>
<evidence type="ECO:0000256" key="4">
    <source>
        <dbReference type="ARBA" id="ARBA00022664"/>
    </source>
</evidence>
<accession>A0A0C3B2N7</accession>
<evidence type="ECO:0000313" key="12">
    <source>
        <dbReference type="Proteomes" id="UP000054097"/>
    </source>
</evidence>
<comment type="cofactor">
    <cofactor evidence="1 8">
        <name>Mg(2+)</name>
        <dbReference type="ChEBI" id="CHEBI:18420"/>
    </cofactor>
</comment>
<keyword evidence="6 8" id="KW-0539">Nucleus</keyword>
<proteinExistence type="inferred from homology"/>
<comment type="function">
    <text evidence="8">First step of mRNA capping. Converts the 5'-triphosphate end of a nascent mRNA chain into a diphosphate end.</text>
</comment>
<comment type="similarity">
    <text evidence="3 8">Belongs to the fungal TPase family.</text>
</comment>
<organism evidence="11 12">
    <name type="scientific">Serendipita vermifera MAFF 305830</name>
    <dbReference type="NCBI Taxonomy" id="933852"/>
    <lineage>
        <taxon>Eukaryota</taxon>
        <taxon>Fungi</taxon>
        <taxon>Dikarya</taxon>
        <taxon>Basidiomycota</taxon>
        <taxon>Agaricomycotina</taxon>
        <taxon>Agaricomycetes</taxon>
        <taxon>Sebacinales</taxon>
        <taxon>Serendipitaceae</taxon>
        <taxon>Serendipita</taxon>
    </lineage>
</organism>
<reference evidence="12" key="2">
    <citation type="submission" date="2015-01" db="EMBL/GenBank/DDBJ databases">
        <title>Evolutionary Origins and Diversification of the Mycorrhizal Mutualists.</title>
        <authorList>
            <consortium name="DOE Joint Genome Institute"/>
            <consortium name="Mycorrhizal Genomics Consortium"/>
            <person name="Kohler A."/>
            <person name="Kuo A."/>
            <person name="Nagy L.G."/>
            <person name="Floudas D."/>
            <person name="Copeland A."/>
            <person name="Barry K.W."/>
            <person name="Cichocki N."/>
            <person name="Veneault-Fourrey C."/>
            <person name="LaButti K."/>
            <person name="Lindquist E.A."/>
            <person name="Lipzen A."/>
            <person name="Lundell T."/>
            <person name="Morin E."/>
            <person name="Murat C."/>
            <person name="Riley R."/>
            <person name="Ohm R."/>
            <person name="Sun H."/>
            <person name="Tunlid A."/>
            <person name="Henrissat B."/>
            <person name="Grigoriev I.V."/>
            <person name="Hibbett D.S."/>
            <person name="Martin F."/>
        </authorList>
    </citation>
    <scope>NUCLEOTIDE SEQUENCE [LARGE SCALE GENOMIC DNA]</scope>
    <source>
        <strain evidence="12">MAFF 305830</strain>
    </source>
</reference>
<gene>
    <name evidence="11" type="ORF">M408DRAFT_204071</name>
</gene>
<comment type="subunit">
    <text evidence="8">Heterodimer. The mRNA-capping enzyme is composed of two separate chains alpha and beta, respectively a mRNA guanylyltransferase and an mRNA 5'-triphosphate monophosphatase.</text>
</comment>
<evidence type="ECO:0000256" key="1">
    <source>
        <dbReference type="ARBA" id="ARBA00001946"/>
    </source>
</evidence>
<feature type="domain" description="mRNA triphosphatase Cet1-like" evidence="10">
    <location>
        <begin position="37"/>
        <end position="252"/>
    </location>
</feature>
<dbReference type="EC" id="3.6.1.74" evidence="8"/>
<dbReference type="InterPro" id="IPR004206">
    <property type="entry name" value="mRNA_triPase_Cet1"/>
</dbReference>
<dbReference type="CDD" id="cd07470">
    <property type="entry name" value="CYTH-like_mRNA_RTPase"/>
    <property type="match status" value="1"/>
</dbReference>
<evidence type="ECO:0000256" key="6">
    <source>
        <dbReference type="ARBA" id="ARBA00023242"/>
    </source>
</evidence>
<feature type="region of interest" description="Disordered" evidence="9">
    <location>
        <begin position="1"/>
        <end position="31"/>
    </location>
</feature>
<dbReference type="GO" id="GO:0006370">
    <property type="term" value="P:7-methylguanosine mRNA capping"/>
    <property type="evidence" value="ECO:0007669"/>
    <property type="project" value="UniProtKB-UniRule"/>
</dbReference>
<keyword evidence="4 8" id="KW-0507">mRNA processing</keyword>
<dbReference type="GO" id="GO:0004651">
    <property type="term" value="F:polynucleotide 5'-phosphatase activity"/>
    <property type="evidence" value="ECO:0007669"/>
    <property type="project" value="UniProtKB-UniRule"/>
</dbReference>
<protein>
    <recommendedName>
        <fullName evidence="8">mRNA-capping enzyme subunit beta</fullName>
        <ecNumber evidence="8">3.6.1.74</ecNumber>
    </recommendedName>
    <alternativeName>
        <fullName evidence="8">mRNA 5'-phosphatase</fullName>
    </alternativeName>
    <alternativeName>
        <fullName evidence="8">mRNA 5'-triphosphate monophosphatase</fullName>
    </alternativeName>
</protein>